<evidence type="ECO:0000256" key="3">
    <source>
        <dbReference type="ARBA" id="ARBA00022692"/>
    </source>
</evidence>
<dbReference type="STRING" id="66430.ACS04_25535"/>
<dbReference type="InterPro" id="IPR025857">
    <property type="entry name" value="MacB_PCD"/>
</dbReference>
<name>A0A0J6XIR4_9ACTN</name>
<feature type="transmembrane region" description="Helical" evidence="7">
    <location>
        <begin position="270"/>
        <end position="290"/>
    </location>
</feature>
<feature type="transmembrane region" description="Helical" evidence="7">
    <location>
        <begin position="816"/>
        <end position="835"/>
    </location>
</feature>
<evidence type="ECO:0000256" key="5">
    <source>
        <dbReference type="ARBA" id="ARBA00023136"/>
    </source>
</evidence>
<keyword evidence="3 7" id="KW-0812">Transmembrane</keyword>
<gene>
    <name evidence="10" type="ORF">ACS04_25535</name>
</gene>
<evidence type="ECO:0000256" key="4">
    <source>
        <dbReference type="ARBA" id="ARBA00022989"/>
    </source>
</evidence>
<evidence type="ECO:0000256" key="6">
    <source>
        <dbReference type="ARBA" id="ARBA00038076"/>
    </source>
</evidence>
<dbReference type="InterPro" id="IPR003838">
    <property type="entry name" value="ABC3_permease_C"/>
</dbReference>
<dbReference type="InterPro" id="IPR050250">
    <property type="entry name" value="Macrolide_Exporter_MacB"/>
</dbReference>
<dbReference type="AlphaFoldDB" id="A0A0J6XIR4"/>
<dbReference type="GO" id="GO:0005886">
    <property type="term" value="C:plasma membrane"/>
    <property type="evidence" value="ECO:0007669"/>
    <property type="project" value="UniProtKB-SubCell"/>
</dbReference>
<feature type="transmembrane region" description="Helical" evidence="7">
    <location>
        <begin position="441"/>
        <end position="461"/>
    </location>
</feature>
<keyword evidence="2" id="KW-1003">Cell membrane</keyword>
<dbReference type="PANTHER" id="PTHR30572">
    <property type="entry name" value="MEMBRANE COMPONENT OF TRANSPORTER-RELATED"/>
    <property type="match status" value="1"/>
</dbReference>
<feature type="transmembrane region" description="Helical" evidence="7">
    <location>
        <begin position="322"/>
        <end position="348"/>
    </location>
</feature>
<keyword evidence="11" id="KW-1185">Reference proteome</keyword>
<protein>
    <submittedName>
        <fullName evidence="10">ABC transporter</fullName>
    </submittedName>
</protein>
<comment type="subcellular location">
    <subcellularLocation>
        <location evidence="1">Cell membrane</location>
        <topology evidence="1">Multi-pass membrane protein</topology>
    </subcellularLocation>
</comment>
<accession>A0A0J6XIR4</accession>
<feature type="domain" description="ABC3 transporter permease C-terminal" evidence="8">
    <location>
        <begin position="726"/>
        <end position="842"/>
    </location>
</feature>
<evidence type="ECO:0000259" key="9">
    <source>
        <dbReference type="Pfam" id="PF12704"/>
    </source>
</evidence>
<feature type="transmembrane region" description="Helical" evidence="7">
    <location>
        <begin position="415"/>
        <end position="435"/>
    </location>
</feature>
<organism evidence="10 11">
    <name type="scientific">Streptomyces roseus</name>
    <dbReference type="NCBI Taxonomy" id="66430"/>
    <lineage>
        <taxon>Bacteria</taxon>
        <taxon>Bacillati</taxon>
        <taxon>Actinomycetota</taxon>
        <taxon>Actinomycetes</taxon>
        <taxon>Kitasatosporales</taxon>
        <taxon>Streptomycetaceae</taxon>
        <taxon>Streptomyces</taxon>
    </lineage>
</organism>
<feature type="domain" description="MacB-like periplasmic core" evidence="9">
    <location>
        <begin position="495"/>
        <end position="690"/>
    </location>
</feature>
<comment type="caution">
    <text evidence="10">The sequence shown here is derived from an EMBL/GenBank/DDBJ whole genome shotgun (WGS) entry which is preliminary data.</text>
</comment>
<dbReference type="EMBL" id="LFML01000111">
    <property type="protein sequence ID" value="KMO95074.1"/>
    <property type="molecule type" value="Genomic_DNA"/>
</dbReference>
<dbReference type="Pfam" id="PF12704">
    <property type="entry name" value="MacB_PCD"/>
    <property type="match status" value="2"/>
</dbReference>
<feature type="transmembrane region" description="Helical" evidence="7">
    <location>
        <begin position="360"/>
        <end position="384"/>
    </location>
</feature>
<comment type="similarity">
    <text evidence="6">Belongs to the ABC-4 integral membrane protein family.</text>
</comment>
<reference evidence="10 11" key="1">
    <citation type="submission" date="2015-06" db="EMBL/GenBank/DDBJ databases">
        <title>Recapitulation of the evolution of biosynthetic gene clusters reveals hidden chemical diversity on bacterial genomes.</title>
        <authorList>
            <person name="Cruz-Morales P."/>
            <person name="Martinez-Guerrero C."/>
            <person name="Morales-Escalante M.A."/>
            <person name="Yanez-Guerra L.A."/>
            <person name="Kopp J.F."/>
            <person name="Feldmann J."/>
            <person name="Ramos-Aboites H.E."/>
            <person name="Barona-Gomez F."/>
        </authorList>
    </citation>
    <scope>NUCLEOTIDE SEQUENCE [LARGE SCALE GENOMIC DNA]</scope>
    <source>
        <strain evidence="10 11">ATCC 31245</strain>
    </source>
</reference>
<dbReference type="PATRIC" id="fig|66430.4.peg.604"/>
<dbReference type="RefSeq" id="WP_048479112.1">
    <property type="nucleotide sequence ID" value="NZ_JBIRUD010000002.1"/>
</dbReference>
<dbReference type="Proteomes" id="UP000035932">
    <property type="component" value="Unassembled WGS sequence"/>
</dbReference>
<evidence type="ECO:0000259" key="8">
    <source>
        <dbReference type="Pfam" id="PF02687"/>
    </source>
</evidence>
<dbReference type="OrthoDB" id="9780560at2"/>
<dbReference type="Pfam" id="PF02687">
    <property type="entry name" value="FtsX"/>
    <property type="match status" value="2"/>
</dbReference>
<feature type="transmembrane region" description="Helical" evidence="7">
    <location>
        <begin position="722"/>
        <end position="747"/>
    </location>
</feature>
<evidence type="ECO:0000256" key="2">
    <source>
        <dbReference type="ARBA" id="ARBA00022475"/>
    </source>
</evidence>
<dbReference type="PANTHER" id="PTHR30572:SF4">
    <property type="entry name" value="ABC TRANSPORTER PERMEASE YTRF"/>
    <property type="match status" value="1"/>
</dbReference>
<proteinExistence type="inferred from homology"/>
<keyword evidence="5 7" id="KW-0472">Membrane</keyword>
<feature type="domain" description="MacB-like periplasmic core" evidence="9">
    <location>
        <begin position="17"/>
        <end position="237"/>
    </location>
</feature>
<evidence type="ECO:0000313" key="10">
    <source>
        <dbReference type="EMBL" id="KMO95074.1"/>
    </source>
</evidence>
<sequence length="850" mass="88067">MFRTALRNVLAHKARLLMTVLAVVLGVAFVSGTLVFTDTLSKALSSQSAKGYEGVAVSVTSYGPTRGENGQKEGEAGLSQQTLDKVKALGGVDSVSGRVSGFAGVGDEKGELIGSGWSNKGSNYAPVKDGKDPRYAFTEGTGPVKADQIALDKATAGTGRYKVGDKVRVATNGPVKEYTLSGVFTTEDGAVSAGGSLVLFDTAVAQELYLKPGFYQELSVAAKAGTSPDQLLGEIKPLLDAEHTKAQTGAALAAEQAKDVERGMSNMNQMLLAFAGIALFVGIFLIYNTFTMLVTQRTKELALLRAVGANRGQVMRSVLTEALVVGVFSAVVGLAAGTGLAVAMRSAIEAFGAKLPAGDLVIAPATVVAAVVIGVLVTTLAALLPAWRTGRIAPVAAMGSAHLPATAKSLAVRNVLGSLTSLSGIGLVLLGVNQGGDTGRLILAAGAFFMLVGLIVVLPLLSKPVIGVVRPALQKLFGIPGKLAAQNAVRNPRRTAVTAASLAIGLTLVTTLSVLGITLGQAIDRMSTDKLKADYKVSMAAEGMSLDKSVVDALAKAPGIKAVSPQADGYFKVGESYRSASGVNPAAIGQMLNIETLGGSLDSLAKGEVAVAESTAKKQNLSVGSTLQVQYDDGEKGALKVGAVYKDLEGLLSPYVLDNKILGAHTEDQYIREVYVNTAGGASKAAQQRVVDALGKNPAMKVATQQDVRNEMGGMINTMLNIMYGLLGMALIISVLGVVNTLAMSVFERTREIGMLRAIGLDRGRVKNMIRLEAVVISLFGAVLGVAIGVFLAWAVGTTIAKGIPNYALVLPWERIGIFLLLAGVVGVLAAMWPARSAARLNMLTAIKTE</sequence>
<keyword evidence="4 7" id="KW-1133">Transmembrane helix</keyword>
<feature type="transmembrane region" description="Helical" evidence="7">
    <location>
        <begin position="496"/>
        <end position="519"/>
    </location>
</feature>
<evidence type="ECO:0000256" key="7">
    <source>
        <dbReference type="SAM" id="Phobius"/>
    </source>
</evidence>
<evidence type="ECO:0000313" key="11">
    <source>
        <dbReference type="Proteomes" id="UP000035932"/>
    </source>
</evidence>
<evidence type="ECO:0000256" key="1">
    <source>
        <dbReference type="ARBA" id="ARBA00004651"/>
    </source>
</evidence>
<feature type="domain" description="ABC3 transporter permease C-terminal" evidence="8">
    <location>
        <begin position="273"/>
        <end position="393"/>
    </location>
</feature>
<dbReference type="GO" id="GO:0022857">
    <property type="term" value="F:transmembrane transporter activity"/>
    <property type="evidence" value="ECO:0007669"/>
    <property type="project" value="TreeGrafter"/>
</dbReference>
<feature type="transmembrane region" description="Helical" evidence="7">
    <location>
        <begin position="774"/>
        <end position="796"/>
    </location>
</feature>